<keyword evidence="6 13" id="KW-0812">Transmembrane</keyword>
<dbReference type="Proteomes" id="UP000054785">
    <property type="component" value="Unassembled WGS sequence"/>
</dbReference>
<evidence type="ECO:0000256" key="10">
    <source>
        <dbReference type="ARBA" id="ARBA00023136"/>
    </source>
</evidence>
<keyword evidence="14" id="KW-0969">Cilium</keyword>
<dbReference type="PROSITE" id="PS01061">
    <property type="entry name" value="FLIP_2"/>
    <property type="match status" value="1"/>
</dbReference>
<evidence type="ECO:0000256" key="3">
    <source>
        <dbReference type="ARBA" id="ARBA00021714"/>
    </source>
</evidence>
<dbReference type="OrthoDB" id="9805111at2"/>
<keyword evidence="5 13" id="KW-1003">Cell membrane</keyword>
<organism evidence="14 15">
    <name type="scientific">Legionella geestiana</name>
    <dbReference type="NCBI Taxonomy" id="45065"/>
    <lineage>
        <taxon>Bacteria</taxon>
        <taxon>Pseudomonadati</taxon>
        <taxon>Pseudomonadota</taxon>
        <taxon>Gammaproteobacteria</taxon>
        <taxon>Legionellales</taxon>
        <taxon>Legionellaceae</taxon>
        <taxon>Legionella</taxon>
    </lineage>
</organism>
<evidence type="ECO:0000256" key="4">
    <source>
        <dbReference type="ARBA" id="ARBA00022448"/>
    </source>
</evidence>
<dbReference type="InterPro" id="IPR005838">
    <property type="entry name" value="T3SS_IM_P"/>
</dbReference>
<sequence>MRQKQFLTLGLCIGSLFISTCAFADSPSLTLLTSKTQGGEVTWNLSIKILAAMALLTLLPALIMTTTAFTRIIIVFSILRQAIGIPNVPGNQILIGLALMMTLYVMAPVAARINDAGITPWMNGQITETEAFEKIGGELRGFMLKQTRKADLGLFARLSKTPVKNGEYPLSIIMPAFLTSELKTAFQIGFLIFLPFLIIDLVTASVLMSMGMMMLSPMVISLPFKLLFFVLVDGWTLMLSSLVTSFR</sequence>
<dbReference type="PROSITE" id="PS01060">
    <property type="entry name" value="FLIP_1"/>
    <property type="match status" value="1"/>
</dbReference>
<feature type="transmembrane region" description="Helical" evidence="13">
    <location>
        <begin position="188"/>
        <end position="214"/>
    </location>
</feature>
<dbReference type="InterPro" id="IPR005837">
    <property type="entry name" value="FliP"/>
</dbReference>
<dbReference type="STRING" id="45065.Lgee_1033"/>
<dbReference type="NCBIfam" id="NF009438">
    <property type="entry name" value="PRK12797.1"/>
    <property type="match status" value="1"/>
</dbReference>
<evidence type="ECO:0000256" key="6">
    <source>
        <dbReference type="ARBA" id="ARBA00022692"/>
    </source>
</evidence>
<protein>
    <recommendedName>
        <fullName evidence="3 13">Flagellar biosynthetic protein FliP</fullName>
    </recommendedName>
</protein>
<evidence type="ECO:0000313" key="14">
    <source>
        <dbReference type="EMBL" id="KTD00121.1"/>
    </source>
</evidence>
<keyword evidence="4 13" id="KW-0813">Transport</keyword>
<evidence type="ECO:0000256" key="13">
    <source>
        <dbReference type="RuleBase" id="RU362069"/>
    </source>
</evidence>
<evidence type="ECO:0000256" key="5">
    <source>
        <dbReference type="ARBA" id="ARBA00022475"/>
    </source>
</evidence>
<gene>
    <name evidence="14" type="primary">fliP_1</name>
    <name evidence="13" type="synonym">fliP</name>
    <name evidence="14" type="ORF">Lgee_1033</name>
</gene>
<evidence type="ECO:0000256" key="7">
    <source>
        <dbReference type="ARBA" id="ARBA00022795"/>
    </source>
</evidence>
<evidence type="ECO:0000256" key="1">
    <source>
        <dbReference type="ARBA" id="ARBA00003663"/>
    </source>
</evidence>
<dbReference type="NCBIfam" id="TIGR01103">
    <property type="entry name" value="fliP"/>
    <property type="match status" value="1"/>
</dbReference>
<dbReference type="GO" id="GO:0009306">
    <property type="term" value="P:protein secretion"/>
    <property type="evidence" value="ECO:0007669"/>
    <property type="project" value="UniProtKB-UniRule"/>
</dbReference>
<comment type="subcellular location">
    <subcellularLocation>
        <location evidence="13">Cell membrane</location>
        <topology evidence="13">Multi-pass membrane protein</topology>
    </subcellularLocation>
    <subcellularLocation>
        <location evidence="13">Bacterial flagellum basal body</location>
    </subcellularLocation>
</comment>
<keyword evidence="11" id="KW-0975">Bacterial flagellum</keyword>
<dbReference type="PATRIC" id="fig|45065.4.peg.1107"/>
<evidence type="ECO:0000256" key="2">
    <source>
        <dbReference type="ARBA" id="ARBA00006257"/>
    </source>
</evidence>
<keyword evidence="7 13" id="KW-1005">Bacterial flagellum biogenesis</keyword>
<dbReference type="PRINTS" id="PR00951">
    <property type="entry name" value="FLGBIOSNFLIP"/>
</dbReference>
<keyword evidence="15" id="KW-1185">Reference proteome</keyword>
<keyword evidence="14" id="KW-0966">Cell projection</keyword>
<dbReference type="GO" id="GO:0005886">
    <property type="term" value="C:plasma membrane"/>
    <property type="evidence" value="ECO:0007669"/>
    <property type="project" value="UniProtKB-SubCell"/>
</dbReference>
<keyword evidence="8 13" id="KW-0653">Protein transport</keyword>
<dbReference type="PANTHER" id="PTHR30587:SF0">
    <property type="entry name" value="FLAGELLAR BIOSYNTHETIC PROTEIN FLIP"/>
    <property type="match status" value="1"/>
</dbReference>
<dbReference type="EMBL" id="LNYC01000037">
    <property type="protein sequence ID" value="KTD00121.1"/>
    <property type="molecule type" value="Genomic_DNA"/>
</dbReference>
<comment type="function">
    <text evidence="1 13">Plays a role in the flagellum-specific transport system.</text>
</comment>
<dbReference type="PANTHER" id="PTHR30587">
    <property type="entry name" value="FLAGELLAR BIOSYNTHETIC PROTEIN FLIP"/>
    <property type="match status" value="1"/>
</dbReference>
<comment type="caution">
    <text evidence="14">The sequence shown here is derived from an EMBL/GenBank/DDBJ whole genome shotgun (WGS) entry which is preliminary data.</text>
</comment>
<keyword evidence="12 13" id="KW-1006">Bacterial flagellum protein export</keyword>
<feature type="transmembrane region" description="Helical" evidence="13">
    <location>
        <begin position="91"/>
        <end position="111"/>
    </location>
</feature>
<keyword evidence="14" id="KW-0282">Flagellum</keyword>
<reference evidence="14 15" key="1">
    <citation type="submission" date="2015-11" db="EMBL/GenBank/DDBJ databases">
        <title>Genomic analysis of 38 Legionella species identifies large and diverse effector repertoires.</title>
        <authorList>
            <person name="Burstein D."/>
            <person name="Amaro F."/>
            <person name="Zusman T."/>
            <person name="Lifshitz Z."/>
            <person name="Cohen O."/>
            <person name="Gilbert J.A."/>
            <person name="Pupko T."/>
            <person name="Shuman H.A."/>
            <person name="Segal G."/>
        </authorList>
    </citation>
    <scope>NUCLEOTIDE SEQUENCE [LARGE SCALE GENOMIC DNA]</scope>
    <source>
        <strain evidence="14 15">ATCC 49504</strain>
    </source>
</reference>
<feature type="transmembrane region" description="Helical" evidence="13">
    <location>
        <begin position="48"/>
        <end position="79"/>
    </location>
</feature>
<proteinExistence type="inferred from homology"/>
<dbReference type="PRINTS" id="PR01302">
    <property type="entry name" value="TYPE3IMPPROT"/>
</dbReference>
<dbReference type="GO" id="GO:0044781">
    <property type="term" value="P:bacterial-type flagellum organization"/>
    <property type="evidence" value="ECO:0007669"/>
    <property type="project" value="UniProtKB-UniRule"/>
</dbReference>
<feature type="transmembrane region" description="Helical" evidence="13">
    <location>
        <begin position="226"/>
        <end position="246"/>
    </location>
</feature>
<comment type="similarity">
    <text evidence="2 13">Belongs to the FliP/MopC/SpaP family.</text>
</comment>
<accession>A0A0W0TXS8</accession>
<name>A0A0W0TXS8_9GAMM</name>
<dbReference type="RefSeq" id="WP_051550981.1">
    <property type="nucleotide sequence ID" value="NZ_CAAAHN010000001.1"/>
</dbReference>
<evidence type="ECO:0000313" key="15">
    <source>
        <dbReference type="Proteomes" id="UP000054785"/>
    </source>
</evidence>
<evidence type="ECO:0000256" key="12">
    <source>
        <dbReference type="ARBA" id="ARBA00023225"/>
    </source>
</evidence>
<dbReference type="Pfam" id="PF00813">
    <property type="entry name" value="FliP"/>
    <property type="match status" value="1"/>
</dbReference>
<dbReference type="AlphaFoldDB" id="A0A0W0TXS8"/>
<keyword evidence="10 13" id="KW-0472">Membrane</keyword>
<keyword evidence="9 13" id="KW-1133">Transmembrane helix</keyword>
<evidence type="ECO:0000256" key="11">
    <source>
        <dbReference type="ARBA" id="ARBA00023143"/>
    </source>
</evidence>
<dbReference type="GO" id="GO:0009425">
    <property type="term" value="C:bacterial-type flagellum basal body"/>
    <property type="evidence" value="ECO:0007669"/>
    <property type="project" value="UniProtKB-SubCell"/>
</dbReference>
<evidence type="ECO:0000256" key="8">
    <source>
        <dbReference type="ARBA" id="ARBA00022927"/>
    </source>
</evidence>
<evidence type="ECO:0000256" key="9">
    <source>
        <dbReference type="ARBA" id="ARBA00022989"/>
    </source>
</evidence>